<protein>
    <submittedName>
        <fullName evidence="1">Uncharacterized protein</fullName>
    </submittedName>
</protein>
<gene>
    <name evidence="1" type="ORF">ACFQJ6_13465</name>
</gene>
<proteinExistence type="predicted"/>
<organism evidence="1 2">
    <name type="scientific">Halorussus caseinilyticus</name>
    <dbReference type="NCBI Taxonomy" id="3034025"/>
    <lineage>
        <taxon>Archaea</taxon>
        <taxon>Methanobacteriati</taxon>
        <taxon>Methanobacteriota</taxon>
        <taxon>Stenosarchaea group</taxon>
        <taxon>Halobacteria</taxon>
        <taxon>Halobacteriales</taxon>
        <taxon>Haladaptataceae</taxon>
        <taxon>Halorussus</taxon>
    </lineage>
</organism>
<evidence type="ECO:0000313" key="1">
    <source>
        <dbReference type="EMBL" id="MFC7080962.1"/>
    </source>
</evidence>
<sequence>MRGGTARGKKTMWQADEGRLPLPFRLSTPARAGTTLVVAPIRTRSSGAKRRTARRNSLPTVSSALCADCSADADCLPVDERVPEGYE</sequence>
<dbReference type="RefSeq" id="WP_382209902.1">
    <property type="nucleotide sequence ID" value="NZ_JBHSZH010000005.1"/>
</dbReference>
<dbReference type="AlphaFoldDB" id="A0ABD5WK83"/>
<keyword evidence="2" id="KW-1185">Reference proteome</keyword>
<comment type="caution">
    <text evidence="1">The sequence shown here is derived from an EMBL/GenBank/DDBJ whole genome shotgun (WGS) entry which is preliminary data.</text>
</comment>
<dbReference type="Proteomes" id="UP001596407">
    <property type="component" value="Unassembled WGS sequence"/>
</dbReference>
<reference evidence="1 2" key="1">
    <citation type="journal article" date="2019" name="Int. J. Syst. Evol. Microbiol.">
        <title>The Global Catalogue of Microorganisms (GCM) 10K type strain sequencing project: providing services to taxonomists for standard genome sequencing and annotation.</title>
        <authorList>
            <consortium name="The Broad Institute Genomics Platform"/>
            <consortium name="The Broad Institute Genome Sequencing Center for Infectious Disease"/>
            <person name="Wu L."/>
            <person name="Ma J."/>
        </authorList>
    </citation>
    <scope>NUCLEOTIDE SEQUENCE [LARGE SCALE GENOMIC DNA]</scope>
    <source>
        <strain evidence="1 2">DT72</strain>
    </source>
</reference>
<accession>A0ABD5WK83</accession>
<evidence type="ECO:0000313" key="2">
    <source>
        <dbReference type="Proteomes" id="UP001596407"/>
    </source>
</evidence>
<dbReference type="EMBL" id="JBHSZH010000005">
    <property type="protein sequence ID" value="MFC7080962.1"/>
    <property type="molecule type" value="Genomic_DNA"/>
</dbReference>
<name>A0ABD5WK83_9EURY</name>